<feature type="transmembrane region" description="Helical" evidence="1">
    <location>
        <begin position="42"/>
        <end position="61"/>
    </location>
</feature>
<dbReference type="EMBL" id="JAEKJZ010000007">
    <property type="protein sequence ID" value="MBN9673668.1"/>
    <property type="molecule type" value="Genomic_DNA"/>
</dbReference>
<comment type="caution">
    <text evidence="2">The sequence shown here is derived from an EMBL/GenBank/DDBJ whole genome shotgun (WGS) entry which is preliminary data.</text>
</comment>
<dbReference type="Pfam" id="PF19606">
    <property type="entry name" value="DUF6111"/>
    <property type="match status" value="1"/>
</dbReference>
<evidence type="ECO:0000313" key="2">
    <source>
        <dbReference type="EMBL" id="MBN9673668.1"/>
    </source>
</evidence>
<dbReference type="InterPro" id="IPR046093">
    <property type="entry name" value="DUF6111"/>
</dbReference>
<organism evidence="2 3">
    <name type="scientific">Roseibium aggregatum</name>
    <dbReference type="NCBI Taxonomy" id="187304"/>
    <lineage>
        <taxon>Bacteria</taxon>
        <taxon>Pseudomonadati</taxon>
        <taxon>Pseudomonadota</taxon>
        <taxon>Alphaproteobacteria</taxon>
        <taxon>Hyphomicrobiales</taxon>
        <taxon>Stappiaceae</taxon>
        <taxon>Roseibium</taxon>
    </lineage>
</organism>
<keyword evidence="1" id="KW-0472">Membrane</keyword>
<accession>A0A939EIM9</accession>
<reference evidence="2" key="1">
    <citation type="submission" date="2020-12" db="EMBL/GenBank/DDBJ databases">
        <title>Oil enriched cultivation method for isolating marine PHA-producing bacteria.</title>
        <authorList>
            <person name="Zheng W."/>
            <person name="Yu S."/>
            <person name="Huang Y."/>
        </authorList>
    </citation>
    <scope>NUCLEOTIDE SEQUENCE</scope>
    <source>
        <strain evidence="2">SY-2-12</strain>
    </source>
</reference>
<evidence type="ECO:0000313" key="3">
    <source>
        <dbReference type="Proteomes" id="UP000664096"/>
    </source>
</evidence>
<gene>
    <name evidence="2" type="ORF">JF539_25145</name>
</gene>
<keyword evidence="1" id="KW-1133">Transmembrane helix</keyword>
<evidence type="ECO:0000256" key="1">
    <source>
        <dbReference type="SAM" id="Phobius"/>
    </source>
</evidence>
<dbReference type="AlphaFoldDB" id="A0A939EIM9"/>
<sequence length="86" mass="9718">MLRVFLAQLFLFLLPFLGYGLFLWLSAHRKQADMWTKGPLAWLTLAGLSLVIAGMVIMATVGRSDVEKSYRPSEIRDGVFVPGRFE</sequence>
<protein>
    <submittedName>
        <fullName evidence="2">Uncharacterized protein</fullName>
    </submittedName>
</protein>
<name>A0A939EIM9_9HYPH</name>
<dbReference type="Proteomes" id="UP000664096">
    <property type="component" value="Unassembled WGS sequence"/>
</dbReference>
<proteinExistence type="predicted"/>
<dbReference type="RefSeq" id="WP_207143692.1">
    <property type="nucleotide sequence ID" value="NZ_JAEKJZ010000007.1"/>
</dbReference>
<keyword evidence="1" id="KW-0812">Transmembrane</keyword>